<evidence type="ECO:0000256" key="8">
    <source>
        <dbReference type="SAM" id="Phobius"/>
    </source>
</evidence>
<reference evidence="10" key="1">
    <citation type="submission" date="2017-12" db="EMBL/GenBank/DDBJ databases">
        <title>High-resolution comparative analysis of great ape genomes.</title>
        <authorList>
            <person name="Pollen A."/>
            <person name="Hastie A."/>
            <person name="Hormozdiari F."/>
            <person name="Dougherty M."/>
            <person name="Liu R."/>
            <person name="Chaisson M."/>
            <person name="Hoppe E."/>
            <person name="Hill C."/>
            <person name="Pang A."/>
            <person name="Hillier L."/>
            <person name="Baker C."/>
            <person name="Armstrong J."/>
            <person name="Shendure J."/>
            <person name="Paten B."/>
            <person name="Wilson R."/>
            <person name="Chao H."/>
            <person name="Schneider V."/>
            <person name="Ventura M."/>
            <person name="Kronenberg Z."/>
            <person name="Murali S."/>
            <person name="Gordon D."/>
            <person name="Cantsilieris S."/>
            <person name="Munson K."/>
            <person name="Nelson B."/>
            <person name="Raja A."/>
            <person name="Underwood J."/>
            <person name="Diekhans M."/>
            <person name="Fiddes I."/>
            <person name="Haussler D."/>
            <person name="Eichler E."/>
        </authorList>
    </citation>
    <scope>NUCLEOTIDE SEQUENCE [LARGE SCALE GENOMIC DNA]</scope>
    <source>
        <strain evidence="10">Susie</strain>
    </source>
</reference>
<organism evidence="10">
    <name type="scientific">Pongo abelii</name>
    <name type="common">Sumatran orangutan</name>
    <name type="synonym">Pongo pygmaeus abelii</name>
    <dbReference type="NCBI Taxonomy" id="9601"/>
    <lineage>
        <taxon>Eukaryota</taxon>
        <taxon>Metazoa</taxon>
        <taxon>Chordata</taxon>
        <taxon>Craniata</taxon>
        <taxon>Vertebrata</taxon>
        <taxon>Euteleostomi</taxon>
        <taxon>Mammalia</taxon>
        <taxon>Eutheria</taxon>
        <taxon>Euarchontoglires</taxon>
        <taxon>Primates</taxon>
        <taxon>Haplorrhini</taxon>
        <taxon>Catarrhini</taxon>
        <taxon>Hominidae</taxon>
        <taxon>Pongo</taxon>
    </lineage>
</organism>
<comment type="similarity">
    <text evidence="6">Belongs to the MAL family.</text>
</comment>
<feature type="transmembrane region" description="Helical" evidence="8">
    <location>
        <begin position="38"/>
        <end position="61"/>
    </location>
</feature>
<dbReference type="InterPro" id="IPR008253">
    <property type="entry name" value="Marvel"/>
</dbReference>
<dbReference type="GO" id="GO:0034115">
    <property type="term" value="P:negative regulation of heterotypic cell-cell adhesion"/>
    <property type="evidence" value="ECO:0007669"/>
    <property type="project" value="TreeGrafter"/>
</dbReference>
<feature type="transmembrane region" description="Helical" evidence="8">
    <location>
        <begin position="202"/>
        <end position="225"/>
    </location>
</feature>
<proteinExistence type="inferred from homology"/>
<keyword evidence="2 7" id="KW-0812">Transmembrane</keyword>
<evidence type="ECO:0000256" key="1">
    <source>
        <dbReference type="ARBA" id="ARBA00004141"/>
    </source>
</evidence>
<name>A0A2J8UA43_PONAB</name>
<dbReference type="PANTHER" id="PTHR17068">
    <property type="entry name" value="MYELOID-ASSOCIATED DIFFERENTIATION MARKER MYADM FAMILY MEMBER"/>
    <property type="match status" value="1"/>
</dbReference>
<dbReference type="GO" id="GO:0005886">
    <property type="term" value="C:plasma membrane"/>
    <property type="evidence" value="ECO:0007669"/>
    <property type="project" value="TreeGrafter"/>
</dbReference>
<dbReference type="PROSITE" id="PS51225">
    <property type="entry name" value="MARVEL"/>
    <property type="match status" value="2"/>
</dbReference>
<dbReference type="Pfam" id="PF01284">
    <property type="entry name" value="MARVEL"/>
    <property type="match status" value="2"/>
</dbReference>
<evidence type="ECO:0000256" key="6">
    <source>
        <dbReference type="ARBA" id="ARBA00034721"/>
    </source>
</evidence>
<feature type="transmembrane region" description="Helical" evidence="8">
    <location>
        <begin position="101"/>
        <end position="125"/>
    </location>
</feature>
<feature type="transmembrane region" description="Helical" evidence="8">
    <location>
        <begin position="137"/>
        <end position="157"/>
    </location>
</feature>
<feature type="transmembrane region" description="Helical" evidence="8">
    <location>
        <begin position="67"/>
        <end position="89"/>
    </location>
</feature>
<dbReference type="InterPro" id="IPR047123">
    <property type="entry name" value="MYADM-like"/>
</dbReference>
<keyword evidence="5 7" id="KW-0472">Membrane</keyword>
<evidence type="ECO:0000256" key="4">
    <source>
        <dbReference type="ARBA" id="ARBA00022989"/>
    </source>
</evidence>
<evidence type="ECO:0000259" key="9">
    <source>
        <dbReference type="PROSITE" id="PS51225"/>
    </source>
</evidence>
<dbReference type="EMBL" id="NDHI03003467">
    <property type="protein sequence ID" value="PNJ42144.1"/>
    <property type="molecule type" value="Genomic_DNA"/>
</dbReference>
<dbReference type="AlphaFoldDB" id="A0A2J8UA43"/>
<feature type="domain" description="MARVEL" evidence="9">
    <location>
        <begin position="31"/>
        <end position="163"/>
    </location>
</feature>
<feature type="non-terminal residue" evidence="10">
    <location>
        <position position="242"/>
    </location>
</feature>
<protein>
    <submittedName>
        <fullName evidence="10">MYADM isoform 1</fullName>
    </submittedName>
</protein>
<keyword evidence="4 8" id="KW-1133">Transmembrane helix</keyword>
<evidence type="ECO:0000256" key="2">
    <source>
        <dbReference type="ARBA" id="ARBA00022692"/>
    </source>
</evidence>
<evidence type="ECO:0000256" key="5">
    <source>
        <dbReference type="ARBA" id="ARBA00023136"/>
    </source>
</evidence>
<keyword evidence="3" id="KW-0677">Repeat</keyword>
<evidence type="ECO:0000256" key="7">
    <source>
        <dbReference type="PROSITE-ProRule" id="PRU00581"/>
    </source>
</evidence>
<dbReference type="GO" id="GO:0005911">
    <property type="term" value="C:cell-cell junction"/>
    <property type="evidence" value="ECO:0007669"/>
    <property type="project" value="TreeGrafter"/>
</dbReference>
<gene>
    <name evidence="10" type="ORF">CR201_G0029984</name>
</gene>
<dbReference type="PANTHER" id="PTHR17068:SF3">
    <property type="entry name" value="MYELOID-ASSOCIATED DIFFERENTIATION MARKER"/>
    <property type="match status" value="1"/>
</dbReference>
<sequence length="242" mass="26273">MPVTVTRTTITTTTTSSSGLGSPTIVGSPRALTQPLGLLRLLQLVSTCVAFSLVASVGAWTGPMGNWSMFTWCFCFSVTLIILIVELCGLQARFPLSWRNFPITFACYAALFCLSASIIYPTTYVQFLSHGRSRDHAIAATFFSCIACVAYATEVAWTRARPGEITGYMATVPGLLKVLETFVACIIFAFISDTYLYQHQPALEWCVAVYAICFILAAIAILLNLGECTNVLPIPFPSFLSG</sequence>
<evidence type="ECO:0000313" key="10">
    <source>
        <dbReference type="EMBL" id="PNJ42144.1"/>
    </source>
</evidence>
<feature type="transmembrane region" description="Helical" evidence="8">
    <location>
        <begin position="178"/>
        <end position="196"/>
    </location>
</feature>
<accession>A0A2J8UA43</accession>
<feature type="domain" description="MARVEL" evidence="9">
    <location>
        <begin position="168"/>
        <end position="242"/>
    </location>
</feature>
<evidence type="ECO:0000256" key="3">
    <source>
        <dbReference type="ARBA" id="ARBA00022737"/>
    </source>
</evidence>
<comment type="subcellular location">
    <subcellularLocation>
        <location evidence="1">Membrane</location>
        <topology evidence="1">Multi-pass membrane protein</topology>
    </subcellularLocation>
</comment>
<comment type="caution">
    <text evidence="10">The sequence shown here is derived from an EMBL/GenBank/DDBJ whole genome shotgun (WGS) entry which is preliminary data.</text>
</comment>